<dbReference type="Proteomes" id="UP000660708">
    <property type="component" value="Unassembled WGS sequence"/>
</dbReference>
<organism evidence="1 2">
    <name type="scientific">Pseudoalteromonas peptidolytica F12-50-A1</name>
    <dbReference type="NCBI Taxonomy" id="1315280"/>
    <lineage>
        <taxon>Bacteria</taxon>
        <taxon>Pseudomonadati</taxon>
        <taxon>Pseudomonadota</taxon>
        <taxon>Gammaproteobacteria</taxon>
        <taxon>Alteromonadales</taxon>
        <taxon>Pseudoalteromonadaceae</taxon>
        <taxon>Pseudoalteromonas</taxon>
    </lineage>
</organism>
<reference evidence="1 2" key="1">
    <citation type="submission" date="2015-06" db="EMBL/GenBank/DDBJ databases">
        <title>Genome sequence of Pseudoalteromonas peptidolytica.</title>
        <authorList>
            <person name="Xie B.-B."/>
            <person name="Rong J.-C."/>
            <person name="Qin Q.-L."/>
            <person name="Zhang Y.-Z."/>
        </authorList>
    </citation>
    <scope>NUCLEOTIDE SEQUENCE [LARGE SCALE GENOMIC DNA]</scope>
    <source>
        <strain evidence="1 2">F12-50-A1</strain>
    </source>
</reference>
<comment type="caution">
    <text evidence="1">The sequence shown here is derived from an EMBL/GenBank/DDBJ whole genome shotgun (WGS) entry which is preliminary data.</text>
</comment>
<dbReference type="EMBL" id="AQHF01000034">
    <property type="protein sequence ID" value="MBE0349043.1"/>
    <property type="molecule type" value="Genomic_DNA"/>
</dbReference>
<dbReference type="AlphaFoldDB" id="A0A8I0N0T2"/>
<proteinExistence type="predicted"/>
<evidence type="ECO:0000313" key="2">
    <source>
        <dbReference type="Proteomes" id="UP000660708"/>
    </source>
</evidence>
<name>A0A8I0N0T2_9GAMM</name>
<evidence type="ECO:0000313" key="1">
    <source>
        <dbReference type="EMBL" id="MBE0349043.1"/>
    </source>
</evidence>
<protein>
    <submittedName>
        <fullName evidence="1">Uncharacterized protein</fullName>
    </submittedName>
</protein>
<sequence>MAVMDLFPQAIVSGSFYTQMTELLIISALKMAIERREI</sequence>
<accession>A0A8I0N0T2</accession>
<gene>
    <name evidence="1" type="ORF">PPEP_b0940</name>
</gene>
<keyword evidence="2" id="KW-1185">Reference proteome</keyword>